<accession>A0A6G4EC46</accession>
<gene>
    <name evidence="1" type="ORF">FC962_02620</name>
</gene>
<dbReference type="InterPro" id="IPR039556">
    <property type="entry name" value="ICL/PEPM"/>
</dbReference>
<proteinExistence type="predicted"/>
<dbReference type="Gene3D" id="3.20.20.60">
    <property type="entry name" value="Phosphoenolpyruvate-binding domains"/>
    <property type="match status" value="1"/>
</dbReference>
<dbReference type="RefSeq" id="WP_061319891.1">
    <property type="nucleotide sequence ID" value="NZ_CP013247.1"/>
</dbReference>
<dbReference type="InterPro" id="IPR015813">
    <property type="entry name" value="Pyrv/PenolPyrv_kinase-like_dom"/>
</dbReference>
<keyword evidence="1" id="KW-0456">Lyase</keyword>
<dbReference type="Pfam" id="PF13714">
    <property type="entry name" value="PEP_mutase"/>
    <property type="match status" value="1"/>
</dbReference>
<reference evidence="1" key="1">
    <citation type="submission" date="2019-04" db="EMBL/GenBank/DDBJ databases">
        <title>Genome sequencing of Clostridium botulinum Groups I-IV and Clostridium butyricum.</title>
        <authorList>
            <person name="Brunt J."/>
            <person name="Van Vliet A.H.M."/>
            <person name="Stringer S.C."/>
            <person name="Carter A.T."/>
            <person name="Peck M.W."/>
        </authorList>
    </citation>
    <scope>NUCLEOTIDE SEQUENCE</scope>
    <source>
        <strain evidence="1">IFR 15/031</strain>
    </source>
</reference>
<evidence type="ECO:0000313" key="1">
    <source>
        <dbReference type="EMBL" id="NFH60807.1"/>
    </source>
</evidence>
<dbReference type="InterPro" id="IPR040442">
    <property type="entry name" value="Pyrv_kinase-like_dom_sf"/>
</dbReference>
<dbReference type="SUPFAM" id="SSF51621">
    <property type="entry name" value="Phosphoenolpyruvate/pyruvate domain"/>
    <property type="match status" value="1"/>
</dbReference>
<dbReference type="EMBL" id="SWRL01000001">
    <property type="protein sequence ID" value="NFH60807.1"/>
    <property type="molecule type" value="Genomic_DNA"/>
</dbReference>
<keyword evidence="1" id="KW-0670">Pyruvate</keyword>
<name>A0A6G4EC46_CLOBO</name>
<protein>
    <submittedName>
        <fullName evidence="1">Isocitrate lyase/phosphoenolpyruvate mutase family protein</fullName>
    </submittedName>
</protein>
<comment type="caution">
    <text evidence="1">The sequence shown here is derived from an EMBL/GenBank/DDBJ whole genome shotgun (WGS) entry which is preliminary data.</text>
</comment>
<dbReference type="PANTHER" id="PTHR42905">
    <property type="entry name" value="PHOSPHOENOLPYRUVATE CARBOXYLASE"/>
    <property type="match status" value="1"/>
</dbReference>
<organism evidence="1">
    <name type="scientific">Clostridium botulinum</name>
    <dbReference type="NCBI Taxonomy" id="1491"/>
    <lineage>
        <taxon>Bacteria</taxon>
        <taxon>Bacillati</taxon>
        <taxon>Bacillota</taxon>
        <taxon>Clostridia</taxon>
        <taxon>Eubacteriales</taxon>
        <taxon>Clostridiaceae</taxon>
        <taxon>Clostridium</taxon>
    </lineage>
</organism>
<dbReference type="CDD" id="cd00377">
    <property type="entry name" value="ICL_PEPM"/>
    <property type="match status" value="1"/>
</dbReference>
<dbReference type="GO" id="GO:0016829">
    <property type="term" value="F:lyase activity"/>
    <property type="evidence" value="ECO:0007669"/>
    <property type="project" value="UniProtKB-KW"/>
</dbReference>
<sequence length="299" mass="33439">MNHKIINPINNKNTYEMGTNMDITKQLYLAKQFQEIHHRNKMFILPNAWDIGSAVTYEKFNFPAVGTTSAGLAYSLGYSDGEKIDFEHIVQIVKQITQRISIPVSVDIELGYADTIDGIVENVTKIIEAGAVGINIEDGYSKPTPYLENLDIQIKKIQAISKLKEKLGIPFVLNARTCVFFIKVGKEEERLSIAIERANAFHKSGADCIFIPGAIEECNISKLIENIPAPINILATPMTNNLENLEQLGVRRLSLGSAPVRAAYSNLIETVKQIQDENKISKLLDHDFSYEIANKLFAR</sequence>
<dbReference type="PANTHER" id="PTHR42905:SF16">
    <property type="entry name" value="CARBOXYPHOSPHONOENOLPYRUVATE PHOSPHONOMUTASE-LIKE PROTEIN (AFU_ORTHOLOGUE AFUA_5G07230)"/>
    <property type="match status" value="1"/>
</dbReference>
<dbReference type="AlphaFoldDB" id="A0A6G4EC46"/>